<comment type="subcellular location">
    <subcellularLocation>
        <location evidence="1">Membrane</location>
        <topology evidence="1">Multi-pass membrane protein</topology>
    </subcellularLocation>
</comment>
<accession>A0A7S4HGR3</accession>
<evidence type="ECO:0000256" key="2">
    <source>
        <dbReference type="ARBA" id="ARBA00022692"/>
    </source>
</evidence>
<feature type="transmembrane region" description="Helical" evidence="5">
    <location>
        <begin position="69"/>
        <end position="89"/>
    </location>
</feature>
<proteinExistence type="predicted"/>
<feature type="transmembrane region" description="Helical" evidence="5">
    <location>
        <begin position="101"/>
        <end position="121"/>
    </location>
</feature>
<reference evidence="6" key="1">
    <citation type="submission" date="2021-01" db="EMBL/GenBank/DDBJ databases">
        <authorList>
            <person name="Corre E."/>
            <person name="Pelletier E."/>
            <person name="Niang G."/>
            <person name="Scheremetjew M."/>
            <person name="Finn R."/>
            <person name="Kale V."/>
            <person name="Holt S."/>
            <person name="Cochrane G."/>
            <person name="Meng A."/>
            <person name="Brown T."/>
            <person name="Cohen L."/>
        </authorList>
    </citation>
    <scope>NUCLEOTIDE SEQUENCE</scope>
    <source>
        <strain evidence="6">DIVA3 518/3/11/1/6</strain>
    </source>
</reference>
<evidence type="ECO:0000313" key="6">
    <source>
        <dbReference type="EMBL" id="CAE2198697.1"/>
    </source>
</evidence>
<dbReference type="GO" id="GO:0016020">
    <property type="term" value="C:membrane"/>
    <property type="evidence" value="ECO:0007669"/>
    <property type="project" value="UniProtKB-SubCell"/>
</dbReference>
<evidence type="ECO:0000256" key="3">
    <source>
        <dbReference type="ARBA" id="ARBA00022989"/>
    </source>
</evidence>
<dbReference type="InterPro" id="IPR006696">
    <property type="entry name" value="DUF423"/>
</dbReference>
<dbReference type="AlphaFoldDB" id="A0A7S4HGR3"/>
<dbReference type="EMBL" id="HBKP01000080">
    <property type="protein sequence ID" value="CAE2198697.1"/>
    <property type="molecule type" value="Transcribed_RNA"/>
</dbReference>
<keyword evidence="3 5" id="KW-1133">Transmembrane helix</keyword>
<name>A0A7S4HGR3_9EUKA</name>
<dbReference type="PANTHER" id="PTHR43461:SF1">
    <property type="entry name" value="TRANSMEMBRANE PROTEIN 256"/>
    <property type="match status" value="1"/>
</dbReference>
<sequence>MKVKNLWVIVAGVSGFSSVGLAAFGRHSLQEHAADKDFQYRKDLWQTGNQFHMFNSLALLAVPMVRSPYCHLAGAAFSLGILGFSSSMYTRAYYGERMVPAAITQIGGFLSGAGWLFFCIFPRL</sequence>
<keyword evidence="4 5" id="KW-0472">Membrane</keyword>
<protein>
    <submittedName>
        <fullName evidence="6">Uncharacterized protein</fullName>
    </submittedName>
</protein>
<evidence type="ECO:0000256" key="5">
    <source>
        <dbReference type="SAM" id="Phobius"/>
    </source>
</evidence>
<organism evidence="6">
    <name type="scientific">Vannella robusta</name>
    <dbReference type="NCBI Taxonomy" id="1487602"/>
    <lineage>
        <taxon>Eukaryota</taxon>
        <taxon>Amoebozoa</taxon>
        <taxon>Discosea</taxon>
        <taxon>Flabellinia</taxon>
        <taxon>Vannellidae</taxon>
        <taxon>Vannella</taxon>
    </lineage>
</organism>
<keyword evidence="2 5" id="KW-0812">Transmembrane</keyword>
<evidence type="ECO:0000256" key="1">
    <source>
        <dbReference type="ARBA" id="ARBA00004141"/>
    </source>
</evidence>
<dbReference type="PANTHER" id="PTHR43461">
    <property type="entry name" value="TRANSMEMBRANE PROTEIN 256"/>
    <property type="match status" value="1"/>
</dbReference>
<gene>
    <name evidence="6" type="ORF">VSP0166_LOCUS51</name>
</gene>
<feature type="transmembrane region" description="Helical" evidence="5">
    <location>
        <begin position="6"/>
        <end position="24"/>
    </location>
</feature>
<dbReference type="Pfam" id="PF04241">
    <property type="entry name" value="DUF423"/>
    <property type="match status" value="1"/>
</dbReference>
<evidence type="ECO:0000256" key="4">
    <source>
        <dbReference type="ARBA" id="ARBA00023136"/>
    </source>
</evidence>